<evidence type="ECO:0000256" key="8">
    <source>
        <dbReference type="ARBA" id="ARBA00022989"/>
    </source>
</evidence>
<evidence type="ECO:0000256" key="2">
    <source>
        <dbReference type="ARBA" id="ARBA00004162"/>
    </source>
</evidence>
<keyword evidence="4" id="KW-1003">Cell membrane</keyword>
<dbReference type="Proteomes" id="UP001321700">
    <property type="component" value="Unassembled WGS sequence"/>
</dbReference>
<comment type="similarity">
    <text evidence="3 10">Belongs to the FliL family.</text>
</comment>
<organism evidence="11 12">
    <name type="scientific">Rhodoferax potami</name>
    <dbReference type="NCBI Taxonomy" id="3068338"/>
    <lineage>
        <taxon>Bacteria</taxon>
        <taxon>Pseudomonadati</taxon>
        <taxon>Pseudomonadota</taxon>
        <taxon>Betaproteobacteria</taxon>
        <taxon>Burkholderiales</taxon>
        <taxon>Comamonadaceae</taxon>
        <taxon>Rhodoferax</taxon>
    </lineage>
</organism>
<keyword evidence="9 10" id="KW-0472">Membrane</keyword>
<keyword evidence="8 10" id="KW-1133">Transmembrane helix</keyword>
<dbReference type="Pfam" id="PF03748">
    <property type="entry name" value="FliL"/>
    <property type="match status" value="1"/>
</dbReference>
<evidence type="ECO:0000256" key="1">
    <source>
        <dbReference type="ARBA" id="ARBA00002254"/>
    </source>
</evidence>
<keyword evidence="11" id="KW-0966">Cell projection</keyword>
<keyword evidence="10" id="KW-0997">Cell inner membrane</keyword>
<keyword evidence="11" id="KW-0282">Flagellum</keyword>
<keyword evidence="5 10" id="KW-0145">Chemotaxis</keyword>
<comment type="subcellular location">
    <subcellularLocation>
        <location evidence="10">Cell inner membrane</location>
    </subcellularLocation>
    <subcellularLocation>
        <location evidence="2">Cell membrane</location>
        <topology evidence="2">Single-pass membrane protein</topology>
    </subcellularLocation>
</comment>
<dbReference type="EMBL" id="JAVBIK010000001">
    <property type="protein sequence ID" value="MDT7518399.1"/>
    <property type="molecule type" value="Genomic_DNA"/>
</dbReference>
<keyword evidence="6 10" id="KW-0812">Transmembrane</keyword>
<accession>A0ABU3KMA7</accession>
<evidence type="ECO:0000256" key="10">
    <source>
        <dbReference type="RuleBase" id="RU364125"/>
    </source>
</evidence>
<evidence type="ECO:0000256" key="7">
    <source>
        <dbReference type="ARBA" id="ARBA00022779"/>
    </source>
</evidence>
<evidence type="ECO:0000313" key="12">
    <source>
        <dbReference type="Proteomes" id="UP001321700"/>
    </source>
</evidence>
<sequence>MSAKPEAADAAPPPAKSKKMLIIIVAAVLVLVLGGGGAFFFISKKNAAAEEGGEEAAPPPPKAAAVQVDPKAAPVYLPMDPMVVNLSDPGGERVAQIGITLEVIDAKASDTVKAYLPTIRSSVLMLISQRTADELLKAEGKEKLVEDILKATSVPFGGSMDDEDESTTKKKKKRVVQVQYPVTGVLFSSFIVQ</sequence>
<proteinExistence type="inferred from homology"/>
<dbReference type="PANTHER" id="PTHR35091:SF2">
    <property type="entry name" value="FLAGELLAR PROTEIN FLIL"/>
    <property type="match status" value="1"/>
</dbReference>
<dbReference type="InterPro" id="IPR005503">
    <property type="entry name" value="FliL"/>
</dbReference>
<evidence type="ECO:0000256" key="4">
    <source>
        <dbReference type="ARBA" id="ARBA00022475"/>
    </source>
</evidence>
<evidence type="ECO:0000256" key="5">
    <source>
        <dbReference type="ARBA" id="ARBA00022500"/>
    </source>
</evidence>
<evidence type="ECO:0000313" key="11">
    <source>
        <dbReference type="EMBL" id="MDT7518399.1"/>
    </source>
</evidence>
<gene>
    <name evidence="11" type="ORF">RAE19_06710</name>
</gene>
<dbReference type="PANTHER" id="PTHR35091">
    <property type="entry name" value="FLAGELLAR PROTEIN FLIL"/>
    <property type="match status" value="1"/>
</dbReference>
<comment type="caution">
    <text evidence="11">The sequence shown here is derived from an EMBL/GenBank/DDBJ whole genome shotgun (WGS) entry which is preliminary data.</text>
</comment>
<evidence type="ECO:0000256" key="3">
    <source>
        <dbReference type="ARBA" id="ARBA00008281"/>
    </source>
</evidence>
<reference evidence="11 12" key="1">
    <citation type="submission" date="2023-08" db="EMBL/GenBank/DDBJ databases">
        <title>Rhodoferax potami sp. nov. and Rhodoferax mekongensis sp. nov., isolated from the Mekong River in Thailand.</title>
        <authorList>
            <person name="Kitikhun S."/>
            <person name="Charoenyingcharoen P."/>
            <person name="Siriarchawattana P."/>
            <person name="Likhitrattanapisal S."/>
            <person name="Nilsakha T."/>
            <person name="Chanpet A."/>
            <person name="Rattanawaree P."/>
            <person name="Ingsriswang S."/>
        </authorList>
    </citation>
    <scope>NUCLEOTIDE SEQUENCE [LARGE SCALE GENOMIC DNA]</scope>
    <source>
        <strain evidence="11 12">TBRC 17660</strain>
    </source>
</reference>
<keyword evidence="12" id="KW-1185">Reference proteome</keyword>
<feature type="transmembrane region" description="Helical" evidence="10">
    <location>
        <begin position="20"/>
        <end position="42"/>
    </location>
</feature>
<keyword evidence="7 10" id="KW-0283">Flagellar rotation</keyword>
<dbReference type="RefSeq" id="WP_313874159.1">
    <property type="nucleotide sequence ID" value="NZ_JAVBIK010000001.1"/>
</dbReference>
<comment type="function">
    <text evidence="1 10">Controls the rotational direction of flagella during chemotaxis.</text>
</comment>
<name>A0ABU3KMA7_9BURK</name>
<evidence type="ECO:0000256" key="6">
    <source>
        <dbReference type="ARBA" id="ARBA00022692"/>
    </source>
</evidence>
<keyword evidence="11" id="KW-0969">Cilium</keyword>
<evidence type="ECO:0000256" key="9">
    <source>
        <dbReference type="ARBA" id="ARBA00023136"/>
    </source>
</evidence>
<protein>
    <recommendedName>
        <fullName evidence="10">Flagellar protein FliL</fullName>
    </recommendedName>
</protein>